<gene>
    <name evidence="2" type="ORF">AMQ74_00307</name>
</gene>
<sequence>METSLGVDIISRDPRIYAMVIVSREGNKFLPVLKESGSRLKLLKLIKSYSPVYMGIDSTEEFSRNDLEKLSKYVSIVQVTGKFDDFTALPVIAKRFKINLNPKNPFDEAYALAVLPLEGVGYKLKLYEDETEILVSPGRSLGRGGYSQGRYQRRTFALIKYKVREIEKELSNEDFNFDVDVVEREGGFSKGVFRIYSNFENIPIKSSRGDIRIDVRPLKKSSIEYEPLEKRVEPSNVKDKYIIVGVDPGTTVGLSAVDLEGNILGVVSKRSFSMSDVKEEIRKYGYPLIFASDVNPPSGFIEKLSTSFDSILYLPPLSIPVKEKNELTKELEVKNAHERDSLSAALKAYLNYKNKFIQIKSKIPEDLSCYSSRIIGEVLRGMSIKEAIDNLKDELTKKEEDIKIEQKNPEEIILEQSKIIENYKEKQNTLKKDFEKLQEENIDLKNKINEKEATIVSLERKLFDVLDQQKKEALKDTVIKSKNFEITSLRKSLEILKSKVNALTEENKRLKELKPLMESEDIIIGKVLGVFSVEGIRNLVKNQDLVEDDVVFLKDPTGGGAEAAKLLSETKIKAVIISGKISHPAQEELIEAEIPIIYSKDIKMEVIAKFVILDKEKFYLVYKKEKELLLAFKKAKESNKLLKIIEDYKEQRKSDFKL</sequence>
<dbReference type="PANTHER" id="PTHR40707">
    <property type="entry name" value="POSSIBLE NUCLEASE OF RNASE H FOLD, RUVC/YQGF FAMILY"/>
    <property type="match status" value="1"/>
</dbReference>
<evidence type="ECO:0000256" key="1">
    <source>
        <dbReference type="SAM" id="Coils"/>
    </source>
</evidence>
<dbReference type="AlphaFoldDB" id="A0A150J9D3"/>
<dbReference type="PANTHER" id="PTHR40707:SF1">
    <property type="entry name" value="DUF460 DOMAIN-CONTAINING PROTEIN"/>
    <property type="match status" value="1"/>
</dbReference>
<comment type="caution">
    <text evidence="2">The sequence shown here is derived from an EMBL/GenBank/DDBJ whole genome shotgun (WGS) entry which is preliminary data.</text>
</comment>
<feature type="coiled-coil region" evidence="1">
    <location>
        <begin position="486"/>
        <end position="520"/>
    </location>
</feature>
<name>A0A150J9D3_9EURY</name>
<reference evidence="2 3" key="1">
    <citation type="journal article" date="2016" name="ISME J.">
        <title>Chasing the elusive Euryarchaeota class WSA2: genomes reveal a uniquely fastidious methyl-reducing methanogen.</title>
        <authorList>
            <person name="Nobu M.K."/>
            <person name="Narihiro T."/>
            <person name="Kuroda K."/>
            <person name="Mei R."/>
            <person name="Liu W.T."/>
        </authorList>
    </citation>
    <scope>NUCLEOTIDE SEQUENCE [LARGE SCALE GENOMIC DNA]</scope>
    <source>
        <strain evidence="2">U1lsi0528_Bin089</strain>
    </source>
</reference>
<evidence type="ECO:0000313" key="3">
    <source>
        <dbReference type="Proteomes" id="UP000075578"/>
    </source>
</evidence>
<proteinExistence type="predicted"/>
<protein>
    <recommendedName>
        <fullName evidence="4">DUF460 domain-containing protein</fullName>
    </recommendedName>
</protein>
<evidence type="ECO:0008006" key="4">
    <source>
        <dbReference type="Google" id="ProtNLM"/>
    </source>
</evidence>
<dbReference type="InterPro" id="IPR007408">
    <property type="entry name" value="DUF460"/>
</dbReference>
<dbReference type="Proteomes" id="UP000075578">
    <property type="component" value="Unassembled WGS sequence"/>
</dbReference>
<accession>A0A150J9D3</accession>
<organism evidence="2 3">
    <name type="scientific">Candidatus Methanofastidiosum methylothiophilum</name>
    <dbReference type="NCBI Taxonomy" id="1705564"/>
    <lineage>
        <taxon>Archaea</taxon>
        <taxon>Methanobacteriati</taxon>
        <taxon>Methanobacteriota</taxon>
        <taxon>Stenosarchaea group</taxon>
        <taxon>Candidatus Methanofastidiosia</taxon>
        <taxon>Candidatus Methanofastidiosales</taxon>
        <taxon>Candidatus Methanofastidiosaceae</taxon>
        <taxon>Candidatus Methanofastidiosum</taxon>
    </lineage>
</organism>
<evidence type="ECO:0000313" key="2">
    <source>
        <dbReference type="EMBL" id="KYC53688.1"/>
    </source>
</evidence>
<keyword evidence="1" id="KW-0175">Coiled coil</keyword>
<dbReference type="EMBL" id="LNGD01000010">
    <property type="protein sequence ID" value="KYC53688.1"/>
    <property type="molecule type" value="Genomic_DNA"/>
</dbReference>
<dbReference type="Pfam" id="PF04312">
    <property type="entry name" value="DUF460"/>
    <property type="match status" value="1"/>
</dbReference>
<feature type="coiled-coil region" evidence="1">
    <location>
        <begin position="381"/>
        <end position="461"/>
    </location>
</feature>